<organism evidence="3 4">
    <name type="scientific">Candidatus Kurthia intestinigallinarum</name>
    <dbReference type="NCBI Taxonomy" id="1562256"/>
    <lineage>
        <taxon>Bacteria</taxon>
        <taxon>Bacillati</taxon>
        <taxon>Bacillota</taxon>
        <taxon>Bacilli</taxon>
        <taxon>Bacillales</taxon>
        <taxon>Caryophanaceae</taxon>
        <taxon>Kurthia</taxon>
    </lineage>
</organism>
<dbReference type="PANTHER" id="PTHR43798:SF31">
    <property type="entry name" value="AB HYDROLASE SUPERFAMILY PROTEIN YCLE"/>
    <property type="match status" value="1"/>
</dbReference>
<proteinExistence type="predicted"/>
<evidence type="ECO:0000259" key="2">
    <source>
        <dbReference type="Pfam" id="PF00561"/>
    </source>
</evidence>
<dbReference type="GO" id="GO:0016787">
    <property type="term" value="F:hydrolase activity"/>
    <property type="evidence" value="ECO:0007669"/>
    <property type="project" value="UniProtKB-KW"/>
</dbReference>
<dbReference type="EMBL" id="JTFC01000031">
    <property type="protein sequence ID" value="RUS55274.1"/>
    <property type="molecule type" value="Genomic_DNA"/>
</dbReference>
<dbReference type="Pfam" id="PF00561">
    <property type="entry name" value="Abhydrolase_1"/>
    <property type="match status" value="1"/>
</dbReference>
<accession>A0A433RSZ7</accession>
<evidence type="ECO:0000313" key="3">
    <source>
        <dbReference type="EMBL" id="RUS55274.1"/>
    </source>
</evidence>
<dbReference type="InterPro" id="IPR000073">
    <property type="entry name" value="AB_hydrolase_1"/>
</dbReference>
<comment type="caution">
    <text evidence="3">The sequence shown here is derived from an EMBL/GenBank/DDBJ whole genome shotgun (WGS) entry which is preliminary data.</text>
</comment>
<dbReference type="Gene3D" id="3.40.50.1820">
    <property type="entry name" value="alpha/beta hydrolase"/>
    <property type="match status" value="1"/>
</dbReference>
<dbReference type="Proteomes" id="UP000288623">
    <property type="component" value="Unassembled WGS sequence"/>
</dbReference>
<dbReference type="PANTHER" id="PTHR43798">
    <property type="entry name" value="MONOACYLGLYCEROL LIPASE"/>
    <property type="match status" value="1"/>
</dbReference>
<evidence type="ECO:0000256" key="1">
    <source>
        <dbReference type="ARBA" id="ARBA00022801"/>
    </source>
</evidence>
<dbReference type="InterPro" id="IPR050266">
    <property type="entry name" value="AB_hydrolase_sf"/>
</dbReference>
<dbReference type="SUPFAM" id="SSF53474">
    <property type="entry name" value="alpha/beta-Hydrolases"/>
    <property type="match status" value="1"/>
</dbReference>
<dbReference type="OrthoDB" id="252464at2"/>
<sequence>MLHYTRQGTGAPLVLIHGFLGSTAIFDRVIGPLSQSFDVIAVDLPGHGESVMEKEAYTVYDYAQEIVNVLKEEGIEEATWVGHSLGGYITLAALEKQLMPITKAVLAYSSPAADSELTKSKRNDQQAIITKQGVEHYVDYTITKFFKKDAKPTDVEFAKKIANGATKEGLVAALEAMKQRPNQQQLLDTTETPILVIEGKEDTIVEPVETDNLYVEMMLTNTGHLGMLEEPRGFVNLIADFEEQYADTDVEAESDVEAE</sequence>
<gene>
    <name evidence="3" type="ORF">QI30_10035</name>
</gene>
<evidence type="ECO:0000313" key="4">
    <source>
        <dbReference type="Proteomes" id="UP000288623"/>
    </source>
</evidence>
<name>A0A433RSZ7_9BACL</name>
<keyword evidence="4" id="KW-1185">Reference proteome</keyword>
<feature type="domain" description="AB hydrolase-1" evidence="2">
    <location>
        <begin position="12"/>
        <end position="109"/>
    </location>
</feature>
<dbReference type="RefSeq" id="WP_126990718.1">
    <property type="nucleotide sequence ID" value="NZ_JTFC01000031.1"/>
</dbReference>
<protein>
    <submittedName>
        <fullName evidence="3">Hydrolase</fullName>
    </submittedName>
</protein>
<dbReference type="InterPro" id="IPR029058">
    <property type="entry name" value="AB_hydrolase_fold"/>
</dbReference>
<reference evidence="3 4" key="1">
    <citation type="submission" date="2014-11" db="EMBL/GenBank/DDBJ databases">
        <title>Genome sequence and analysis of novel Kurthia sp.</title>
        <authorList>
            <person name="Lawson J.N."/>
            <person name="Gonzalez J.E."/>
            <person name="Rinauldi L."/>
            <person name="Xuan Z."/>
            <person name="Firman A."/>
            <person name="Shaddox L."/>
            <person name="Trudeau A."/>
            <person name="Shah S."/>
            <person name="Reiman D."/>
        </authorList>
    </citation>
    <scope>NUCLEOTIDE SEQUENCE [LARGE SCALE GENOMIC DNA]</scope>
    <source>
        <strain evidence="3 4">3B1D</strain>
    </source>
</reference>
<dbReference type="GO" id="GO:0016020">
    <property type="term" value="C:membrane"/>
    <property type="evidence" value="ECO:0007669"/>
    <property type="project" value="TreeGrafter"/>
</dbReference>
<dbReference type="PRINTS" id="PR00111">
    <property type="entry name" value="ABHYDROLASE"/>
</dbReference>
<keyword evidence="1 3" id="KW-0378">Hydrolase</keyword>
<dbReference type="AlphaFoldDB" id="A0A433RSZ7"/>